<dbReference type="Proteomes" id="UP000716446">
    <property type="component" value="Unassembled WGS sequence"/>
</dbReference>
<dbReference type="AlphaFoldDB" id="A0A9N8JEF9"/>
<keyword evidence="2" id="KW-1185">Reference proteome</keyword>
<dbReference type="EMBL" id="CAIJEN010000003">
    <property type="protein sequence ID" value="CAD0083979.1"/>
    <property type="molecule type" value="Genomic_DNA"/>
</dbReference>
<sequence>MKLFARLNVVVLLAISALLFVAWNLRSYHPITRAKKVWSRQTTELVVFGDSWSTNRLELPTGRTPSLANKKLWVDTLCSENIGDFGHQVDEYLAQDDARWQDDGEQRGLESTTIFTVFFGIWELWDFVGLPEEAVLPAVVDCIASMFAQLDRLVQAKSVSSHRPTIIIPTVPDPSFFPRWINQRSSANGTDKYGQLQRHAVILTDLWNNLLHKKVAMWDKAHVVMPDFYAWMLEQMREPEIDETGLAVVSKIRAAAKFTEVTQPCVSYTAPSSGDGIETRPFTICDDPSHFLFCTAVN</sequence>
<comment type="caution">
    <text evidence="1">The sequence shown here is derived from an EMBL/GenBank/DDBJ whole genome shotgun (WGS) entry which is preliminary data.</text>
</comment>
<gene>
    <name evidence="1" type="ORF">AWRI4619_LOCUS2546</name>
</gene>
<protein>
    <submittedName>
        <fullName evidence="1">Uncharacterized protein</fullName>
    </submittedName>
</protein>
<name>A0A9N8JEF9_9PEZI</name>
<evidence type="ECO:0000313" key="1">
    <source>
        <dbReference type="EMBL" id="CAD0083979.1"/>
    </source>
</evidence>
<evidence type="ECO:0000313" key="2">
    <source>
        <dbReference type="Proteomes" id="UP000716446"/>
    </source>
</evidence>
<organism evidence="1 2">
    <name type="scientific">Aureobasidium vineae</name>
    <dbReference type="NCBI Taxonomy" id="2773715"/>
    <lineage>
        <taxon>Eukaryota</taxon>
        <taxon>Fungi</taxon>
        <taxon>Dikarya</taxon>
        <taxon>Ascomycota</taxon>
        <taxon>Pezizomycotina</taxon>
        <taxon>Dothideomycetes</taxon>
        <taxon>Dothideomycetidae</taxon>
        <taxon>Dothideales</taxon>
        <taxon>Saccotheciaceae</taxon>
        <taxon>Aureobasidium</taxon>
    </lineage>
</organism>
<dbReference type="Gene3D" id="3.40.50.1110">
    <property type="entry name" value="SGNH hydrolase"/>
    <property type="match status" value="1"/>
</dbReference>
<proteinExistence type="predicted"/>
<accession>A0A9N8JEF9</accession>
<dbReference type="InterPro" id="IPR036514">
    <property type="entry name" value="SGNH_hydro_sf"/>
</dbReference>
<reference evidence="1" key="1">
    <citation type="submission" date="2020-06" db="EMBL/GenBank/DDBJ databases">
        <authorList>
            <person name="Onetto C."/>
        </authorList>
    </citation>
    <scope>NUCLEOTIDE SEQUENCE</scope>
</reference>